<dbReference type="EMBL" id="PDCG01000002">
    <property type="protein sequence ID" value="RBP98054.1"/>
    <property type="molecule type" value="Genomic_DNA"/>
</dbReference>
<protein>
    <submittedName>
        <fullName evidence="2">Uncharacterized protein</fullName>
    </submittedName>
</protein>
<comment type="caution">
    <text evidence="2">The sequence shown here is derived from an EMBL/GenBank/DDBJ whole genome shotgun (WGS) entry which is preliminary data.</text>
</comment>
<organism evidence="2 3">
    <name type="scientific">Bifidobacterium aemilianum</name>
    <dbReference type="NCBI Taxonomy" id="2493120"/>
    <lineage>
        <taxon>Bacteria</taxon>
        <taxon>Bacillati</taxon>
        <taxon>Actinomycetota</taxon>
        <taxon>Actinomycetes</taxon>
        <taxon>Bifidobacteriales</taxon>
        <taxon>Bifidobacteriaceae</taxon>
        <taxon>Bifidobacterium</taxon>
    </lineage>
</organism>
<gene>
    <name evidence="2" type="ORF">CRD60_02455</name>
</gene>
<dbReference type="AlphaFoldDB" id="A0A366K8Q9"/>
<evidence type="ECO:0000313" key="3">
    <source>
        <dbReference type="Proteomes" id="UP000252530"/>
    </source>
</evidence>
<dbReference type="Proteomes" id="UP000252530">
    <property type="component" value="Unassembled WGS sequence"/>
</dbReference>
<keyword evidence="3" id="KW-1185">Reference proteome</keyword>
<feature type="region of interest" description="Disordered" evidence="1">
    <location>
        <begin position="32"/>
        <end position="51"/>
    </location>
</feature>
<proteinExistence type="predicted"/>
<name>A0A366K8Q9_9BIFI</name>
<reference evidence="2 3" key="1">
    <citation type="submission" date="2017-10" db="EMBL/GenBank/DDBJ databases">
        <title>Bifidobacterium xylocopum sp. nov. and Bifidobacterium aemilianum sp. nov., from the carpenter bee (Xylocopa violacea) digestive tract.</title>
        <authorList>
            <person name="Alberoni D."/>
            <person name="Baffoni L."/>
            <person name="Di Gioia D."/>
            <person name="Gaggia F."/>
            <person name="Biavati B."/>
        </authorList>
    </citation>
    <scope>NUCLEOTIDE SEQUENCE [LARGE SCALE GENOMIC DNA]</scope>
    <source>
        <strain evidence="2 3">XV10</strain>
    </source>
</reference>
<evidence type="ECO:0000313" key="2">
    <source>
        <dbReference type="EMBL" id="RBP98054.1"/>
    </source>
</evidence>
<sequence length="78" mass="8472">MGASRPTIWKVSDWDSSMVRWAGAPPARFRSAAADQADKSSIMPPAIHQKEDPFNLRNSKAMGTRGLLVPLPDRGGLP</sequence>
<accession>A0A366K8Q9</accession>
<evidence type="ECO:0000256" key="1">
    <source>
        <dbReference type="SAM" id="MobiDB-lite"/>
    </source>
</evidence>